<keyword evidence="8 11" id="KW-1133">Transmembrane helix</keyword>
<dbReference type="SUPFAM" id="SSF74653">
    <property type="entry name" value="TolA/TonB C-terminal domain"/>
    <property type="match status" value="1"/>
</dbReference>
<dbReference type="PANTHER" id="PTHR33446">
    <property type="entry name" value="PROTEIN TONB-RELATED"/>
    <property type="match status" value="1"/>
</dbReference>
<keyword evidence="7" id="KW-0653">Protein transport</keyword>
<dbReference type="GO" id="GO:0098797">
    <property type="term" value="C:plasma membrane protein complex"/>
    <property type="evidence" value="ECO:0007669"/>
    <property type="project" value="TreeGrafter"/>
</dbReference>
<evidence type="ECO:0000256" key="9">
    <source>
        <dbReference type="ARBA" id="ARBA00023136"/>
    </source>
</evidence>
<reference evidence="13" key="1">
    <citation type="submission" date="2022-10" db="EMBL/GenBank/DDBJ databases">
        <authorList>
            <person name="Koch H."/>
        </authorList>
    </citation>
    <scope>NUCLEOTIDE SEQUENCE</scope>
    <source>
        <strain evidence="13">DNF</strain>
    </source>
</reference>
<dbReference type="GO" id="GO:0015031">
    <property type="term" value="P:protein transport"/>
    <property type="evidence" value="ECO:0007669"/>
    <property type="project" value="UniProtKB-KW"/>
</dbReference>
<organism evidence="13 14">
    <name type="scientific">Nitrospira tepida</name>
    <dbReference type="NCBI Taxonomy" id="2973512"/>
    <lineage>
        <taxon>Bacteria</taxon>
        <taxon>Pseudomonadati</taxon>
        <taxon>Nitrospirota</taxon>
        <taxon>Nitrospiria</taxon>
        <taxon>Nitrospirales</taxon>
        <taxon>Nitrospiraceae</taxon>
        <taxon>Nitrospira</taxon>
    </lineage>
</organism>
<dbReference type="GO" id="GO:0031992">
    <property type="term" value="F:energy transducer activity"/>
    <property type="evidence" value="ECO:0007669"/>
    <property type="project" value="TreeGrafter"/>
</dbReference>
<evidence type="ECO:0000256" key="7">
    <source>
        <dbReference type="ARBA" id="ARBA00022927"/>
    </source>
</evidence>
<evidence type="ECO:0000259" key="12">
    <source>
        <dbReference type="PROSITE" id="PS52015"/>
    </source>
</evidence>
<evidence type="ECO:0000256" key="2">
    <source>
        <dbReference type="ARBA" id="ARBA00006555"/>
    </source>
</evidence>
<dbReference type="AlphaFoldDB" id="A0AA86MWA1"/>
<sequence>MTAAEWDRAGSGRRSHQAGGWILSICVHALAVGCAFKGLVEIPIPAASEPFRWEVAMVQPQISPPVEEPPPVQPPEPPKASPSVPPTPQPRQQAVETPRQTVQLQQHRPLVTSSVQETRERVERTVQTDQAREITPISTEREVSQRTAVVEQEAATSVSETLVAQVEPVPRSSVEAQPKAVSAPVPQMVEAEAVAELQDAPAPVSRTAMEQSESVAEARLVQHQRPQHRQPVVQQVAVKDEVPAAIEQRIVQERPLRAFPKTQADYGWLSDTLWKRIEQLKRYPALARSNHWEGKVIVEAVIQDDGAIIDTQIAESSGHAVLDQQALTVLKQASPLTLKHPLGQRRVTILVPISYRLDG</sequence>
<dbReference type="KEGG" id="nti:DNFV4_00697"/>
<protein>
    <submittedName>
        <fullName evidence="13">TonB_C domain-containing protein</fullName>
    </submittedName>
</protein>
<dbReference type="RefSeq" id="WP_289267265.1">
    <property type="nucleotide sequence ID" value="NZ_OX365700.1"/>
</dbReference>
<evidence type="ECO:0000313" key="14">
    <source>
        <dbReference type="Proteomes" id="UP001179121"/>
    </source>
</evidence>
<evidence type="ECO:0000256" key="4">
    <source>
        <dbReference type="ARBA" id="ARBA00022475"/>
    </source>
</evidence>
<feature type="region of interest" description="Disordered" evidence="10">
    <location>
        <begin position="62"/>
        <end position="108"/>
    </location>
</feature>
<accession>A0AA86MWA1</accession>
<feature type="transmembrane region" description="Helical" evidence="11">
    <location>
        <begin position="21"/>
        <end position="40"/>
    </location>
</feature>
<dbReference type="Gene3D" id="3.30.1150.10">
    <property type="match status" value="1"/>
</dbReference>
<evidence type="ECO:0000256" key="8">
    <source>
        <dbReference type="ARBA" id="ARBA00022989"/>
    </source>
</evidence>
<keyword evidence="9 11" id="KW-0472">Membrane</keyword>
<keyword evidence="5" id="KW-0997">Cell inner membrane</keyword>
<keyword evidence="6 11" id="KW-0812">Transmembrane</keyword>
<evidence type="ECO:0000256" key="3">
    <source>
        <dbReference type="ARBA" id="ARBA00022448"/>
    </source>
</evidence>
<dbReference type="Pfam" id="PF03544">
    <property type="entry name" value="TonB_C"/>
    <property type="match status" value="1"/>
</dbReference>
<keyword evidence="4" id="KW-1003">Cell membrane</keyword>
<proteinExistence type="inferred from homology"/>
<dbReference type="EMBL" id="OX365700">
    <property type="protein sequence ID" value="CAI4030269.1"/>
    <property type="molecule type" value="Genomic_DNA"/>
</dbReference>
<comment type="subcellular location">
    <subcellularLocation>
        <location evidence="1">Cell inner membrane</location>
        <topology evidence="1">Single-pass membrane protein</topology>
        <orientation evidence="1">Periplasmic side</orientation>
    </subcellularLocation>
</comment>
<feature type="compositionally biased region" description="Pro residues" evidence="10">
    <location>
        <begin position="62"/>
        <end position="89"/>
    </location>
</feature>
<dbReference type="GO" id="GO:0055085">
    <property type="term" value="P:transmembrane transport"/>
    <property type="evidence" value="ECO:0007669"/>
    <property type="project" value="InterPro"/>
</dbReference>
<dbReference type="InterPro" id="IPR051045">
    <property type="entry name" value="TonB-dependent_transducer"/>
</dbReference>
<evidence type="ECO:0000256" key="11">
    <source>
        <dbReference type="SAM" id="Phobius"/>
    </source>
</evidence>
<dbReference type="InterPro" id="IPR037682">
    <property type="entry name" value="TonB_C"/>
</dbReference>
<dbReference type="NCBIfam" id="TIGR01352">
    <property type="entry name" value="tonB_Cterm"/>
    <property type="match status" value="1"/>
</dbReference>
<dbReference type="PANTHER" id="PTHR33446:SF2">
    <property type="entry name" value="PROTEIN TONB"/>
    <property type="match status" value="1"/>
</dbReference>
<evidence type="ECO:0000256" key="5">
    <source>
        <dbReference type="ARBA" id="ARBA00022519"/>
    </source>
</evidence>
<evidence type="ECO:0000256" key="6">
    <source>
        <dbReference type="ARBA" id="ARBA00022692"/>
    </source>
</evidence>
<evidence type="ECO:0000256" key="10">
    <source>
        <dbReference type="SAM" id="MobiDB-lite"/>
    </source>
</evidence>
<dbReference type="InterPro" id="IPR006260">
    <property type="entry name" value="TonB/TolA_C"/>
</dbReference>
<comment type="similarity">
    <text evidence="2">Belongs to the TonB family.</text>
</comment>
<keyword evidence="14" id="KW-1185">Reference proteome</keyword>
<feature type="compositionally biased region" description="Polar residues" evidence="10">
    <location>
        <begin position="94"/>
        <end position="108"/>
    </location>
</feature>
<gene>
    <name evidence="13" type="ORF">DNFV4_00697</name>
</gene>
<name>A0AA86MWA1_9BACT</name>
<evidence type="ECO:0000256" key="1">
    <source>
        <dbReference type="ARBA" id="ARBA00004383"/>
    </source>
</evidence>
<keyword evidence="3" id="KW-0813">Transport</keyword>
<dbReference type="PROSITE" id="PS52015">
    <property type="entry name" value="TONB_CTD"/>
    <property type="match status" value="1"/>
</dbReference>
<evidence type="ECO:0000313" key="13">
    <source>
        <dbReference type="EMBL" id="CAI4030269.1"/>
    </source>
</evidence>
<feature type="domain" description="TonB C-terminal" evidence="12">
    <location>
        <begin position="268"/>
        <end position="359"/>
    </location>
</feature>
<dbReference type="Proteomes" id="UP001179121">
    <property type="component" value="Chromosome"/>
</dbReference>